<protein>
    <submittedName>
        <fullName evidence="9">TonB-dependent receptor</fullName>
    </submittedName>
</protein>
<feature type="domain" description="TonB-dependent receptor plug" evidence="8">
    <location>
        <begin position="57"/>
        <end position="170"/>
    </location>
</feature>
<evidence type="ECO:0000256" key="3">
    <source>
        <dbReference type="ARBA" id="ARBA00023136"/>
    </source>
</evidence>
<dbReference type="PANTHER" id="PTHR40980:SF3">
    <property type="entry name" value="TONB-DEPENDENT RECEPTOR-LIKE BETA-BARREL DOMAIN-CONTAINING PROTEIN"/>
    <property type="match status" value="1"/>
</dbReference>
<dbReference type="InterPro" id="IPR037066">
    <property type="entry name" value="Plug_dom_sf"/>
</dbReference>
<accession>A0ABW7FBR3</accession>
<name>A0ABW7FBR3_9BURK</name>
<dbReference type="Pfam" id="PF00593">
    <property type="entry name" value="TonB_dep_Rec_b-barrel"/>
    <property type="match status" value="1"/>
</dbReference>
<evidence type="ECO:0000256" key="5">
    <source>
        <dbReference type="RuleBase" id="RU003357"/>
    </source>
</evidence>
<evidence type="ECO:0000256" key="4">
    <source>
        <dbReference type="ARBA" id="ARBA00023237"/>
    </source>
</evidence>
<gene>
    <name evidence="9" type="ORF">ACG0Z3_00445</name>
</gene>
<comment type="similarity">
    <text evidence="2 5">Belongs to the TonB-dependent receptor family.</text>
</comment>
<feature type="signal peptide" evidence="6">
    <location>
        <begin position="1"/>
        <end position="28"/>
    </location>
</feature>
<dbReference type="EMBL" id="JBIGHW010000001">
    <property type="protein sequence ID" value="MFG6439141.1"/>
    <property type="molecule type" value="Genomic_DNA"/>
</dbReference>
<evidence type="ECO:0000256" key="6">
    <source>
        <dbReference type="SAM" id="SignalP"/>
    </source>
</evidence>
<evidence type="ECO:0000313" key="9">
    <source>
        <dbReference type="EMBL" id="MFG6439141.1"/>
    </source>
</evidence>
<evidence type="ECO:0000313" key="10">
    <source>
        <dbReference type="Proteomes" id="UP001606301"/>
    </source>
</evidence>
<dbReference type="InterPro" id="IPR012910">
    <property type="entry name" value="Plug_dom"/>
</dbReference>
<keyword evidence="9" id="KW-0675">Receptor</keyword>
<keyword evidence="3 5" id="KW-0472">Membrane</keyword>
<dbReference type="InterPro" id="IPR010104">
    <property type="entry name" value="TonB_rcpt_bac"/>
</dbReference>
<evidence type="ECO:0000259" key="8">
    <source>
        <dbReference type="Pfam" id="PF07715"/>
    </source>
</evidence>
<dbReference type="SUPFAM" id="SSF56935">
    <property type="entry name" value="Porins"/>
    <property type="match status" value="1"/>
</dbReference>
<feature type="domain" description="TonB-dependent receptor-like beta-barrel" evidence="7">
    <location>
        <begin position="492"/>
        <end position="946"/>
    </location>
</feature>
<dbReference type="Gene3D" id="2.170.130.10">
    <property type="entry name" value="TonB-dependent receptor, plug domain"/>
    <property type="match status" value="1"/>
</dbReference>
<evidence type="ECO:0000256" key="1">
    <source>
        <dbReference type="ARBA" id="ARBA00004442"/>
    </source>
</evidence>
<evidence type="ECO:0000256" key="2">
    <source>
        <dbReference type="ARBA" id="ARBA00009810"/>
    </source>
</evidence>
<proteinExistence type="inferred from homology"/>
<keyword evidence="10" id="KW-1185">Reference proteome</keyword>
<dbReference type="InterPro" id="IPR000531">
    <property type="entry name" value="Beta-barrel_TonB"/>
</dbReference>
<evidence type="ECO:0000259" key="7">
    <source>
        <dbReference type="Pfam" id="PF00593"/>
    </source>
</evidence>
<organism evidence="9 10">
    <name type="scientific">Pelomonas margarita</name>
    <dbReference type="NCBI Taxonomy" id="3299031"/>
    <lineage>
        <taxon>Bacteria</taxon>
        <taxon>Pseudomonadati</taxon>
        <taxon>Pseudomonadota</taxon>
        <taxon>Betaproteobacteria</taxon>
        <taxon>Burkholderiales</taxon>
        <taxon>Sphaerotilaceae</taxon>
        <taxon>Roseateles</taxon>
    </lineage>
</organism>
<reference evidence="9 10" key="1">
    <citation type="submission" date="2024-08" db="EMBL/GenBank/DDBJ databases">
        <authorList>
            <person name="Lu H."/>
        </authorList>
    </citation>
    <scope>NUCLEOTIDE SEQUENCE [LARGE SCALE GENOMIC DNA]</scope>
    <source>
        <strain evidence="9 10">LKC17W</strain>
    </source>
</reference>
<dbReference type="PANTHER" id="PTHR40980">
    <property type="entry name" value="PLUG DOMAIN-CONTAINING PROTEIN"/>
    <property type="match status" value="1"/>
</dbReference>
<comment type="caution">
    <text evidence="9">The sequence shown here is derived from an EMBL/GenBank/DDBJ whole genome shotgun (WGS) entry which is preliminary data.</text>
</comment>
<dbReference type="InterPro" id="IPR006311">
    <property type="entry name" value="TAT_signal"/>
</dbReference>
<keyword evidence="6" id="KW-0732">Signal</keyword>
<sequence length="980" mass="104779">MPAFRPSRRLALSPVALAAAFVVAPAWAQQAAAPAAQLETVTVTGIRASLESALNAKRQEKGIVDVIKAEDMGKFPDTNLAESLQRIPGVVIDRDAGEGRNITVRGLGGDFTRTRINGIEALATTGGTDSSGGANRTRAFDFNVFAADLFSSLTVRKSSSADVDEGSLGATVDLQTARPFDMKGFVAAMSVKGTYNELRGKTTPKTSFLISNTFADKKIGVLFSGAYSKREVFEEGFSTVRWDNGPSSGGWCSPVGVTPLSPSTTPATALCGPSTTAARLPNTTENVAAYNTASSAANFHPRLPRYGRLTHDQSRLGLTGSVQVRPSDTTLLTFDMMYSKLDATRQEDFLEAISFSRNLSQGGKQQTSVLAAEYNAAGQMVYGKFNGVDIRSESRFDKLSTEFTQPTLTMEQDIGDTLKATVRIGTAKSRFNNPIQTTTTLDAPNVDGYVFDARGDDRAPLITYGNLNPNDPSGALQIRGVPVGSTSIANFTPSEIRIRPNGVTNKQDVATFDLAWDAMDGLTLKGGVSYKRFSFTSYDFRRGVNVSTANETMATLPANALPNALVTRVEGFGKGQNLPAGSITSWVIPNLDAIAALYDIYCNCLKSGVAGGPGDFRLGSVTNGTGRSGNRAITETDTGAWFMADFETRLAGMAVRGNAGLRHVKTAIVANGYLATGGGSLVTAKREYNDWLPSANVSVNLAKDVIVRAAVAKVMSRPPLQSLSPGGTLSTTGTLHYTGGNPALDPFRATTVDANIEWYHAKNAFIGLGLFQKDIKSYVLTKGYDAPYKDSGLPMSLLPSNFTGDEVFRFSAPVNTPGGKLSGFEINVQQPFSFLPGWGKNFGMLANYTQVKSKMAYVLSTTAVGASTVTEDLVNLSPRSWNASLYYDDGTFSGRVSTSARSAFLTAVPAGNNQDVAGKNKTFNVDLSMGYKINKQLEVTFEAANLTNQPNDQFISRAMDNVVVNNYTGREFIIGGRYKF</sequence>
<dbReference type="InterPro" id="IPR036942">
    <property type="entry name" value="Beta-barrel_TonB_sf"/>
</dbReference>
<comment type="subcellular location">
    <subcellularLocation>
        <location evidence="1 5">Cell outer membrane</location>
    </subcellularLocation>
</comment>
<keyword evidence="5" id="KW-0798">TonB box</keyword>
<keyword evidence="4" id="KW-0998">Cell outer membrane</keyword>
<dbReference type="RefSeq" id="WP_394394427.1">
    <property type="nucleotide sequence ID" value="NZ_JBIGHW010000001.1"/>
</dbReference>
<dbReference type="NCBIfam" id="TIGR01782">
    <property type="entry name" value="TonB-Xanth-Caul"/>
    <property type="match status" value="1"/>
</dbReference>
<dbReference type="Proteomes" id="UP001606301">
    <property type="component" value="Unassembled WGS sequence"/>
</dbReference>
<dbReference type="Pfam" id="PF07715">
    <property type="entry name" value="Plug"/>
    <property type="match status" value="1"/>
</dbReference>
<dbReference type="Gene3D" id="2.40.170.20">
    <property type="entry name" value="TonB-dependent receptor, beta-barrel domain"/>
    <property type="match status" value="1"/>
</dbReference>
<dbReference type="PROSITE" id="PS51318">
    <property type="entry name" value="TAT"/>
    <property type="match status" value="1"/>
</dbReference>
<feature type="chain" id="PRO_5046952814" evidence="6">
    <location>
        <begin position="29"/>
        <end position="980"/>
    </location>
</feature>